<comment type="subcellular location">
    <subcellularLocation>
        <location evidence="1">Cell membrane</location>
        <topology evidence="1">Multi-pass membrane protein</topology>
    </subcellularLocation>
</comment>
<feature type="signal peptide" evidence="13">
    <location>
        <begin position="1"/>
        <end position="21"/>
    </location>
</feature>
<dbReference type="InterPro" id="IPR006068">
    <property type="entry name" value="ATPase_P-typ_cation-transptr_C"/>
</dbReference>
<dbReference type="InterPro" id="IPR036412">
    <property type="entry name" value="HAD-like_sf"/>
</dbReference>
<evidence type="ECO:0000256" key="11">
    <source>
        <dbReference type="SAM" id="MobiDB-lite"/>
    </source>
</evidence>
<dbReference type="NCBIfam" id="TIGR01494">
    <property type="entry name" value="ATPase_P-type"/>
    <property type="match status" value="2"/>
</dbReference>
<evidence type="ECO:0000256" key="8">
    <source>
        <dbReference type="ARBA" id="ARBA00022989"/>
    </source>
</evidence>
<evidence type="ECO:0000256" key="4">
    <source>
        <dbReference type="ARBA" id="ARBA00022741"/>
    </source>
</evidence>
<evidence type="ECO:0000313" key="17">
    <source>
        <dbReference type="Proteomes" id="UP000249340"/>
    </source>
</evidence>
<keyword evidence="4" id="KW-0547">Nucleotide-binding</keyword>
<comment type="catalytic activity">
    <reaction evidence="10">
        <text>ATP + H2O = ADP + phosphate + H(+)</text>
        <dbReference type="Rhea" id="RHEA:13065"/>
        <dbReference type="ChEBI" id="CHEBI:15377"/>
        <dbReference type="ChEBI" id="CHEBI:15378"/>
        <dbReference type="ChEBI" id="CHEBI:30616"/>
        <dbReference type="ChEBI" id="CHEBI:43474"/>
        <dbReference type="ChEBI" id="CHEBI:456216"/>
    </reaction>
</comment>
<dbReference type="SUPFAM" id="SSF81653">
    <property type="entry name" value="Calcium ATPase, transduction domain A"/>
    <property type="match status" value="1"/>
</dbReference>
<dbReference type="Gene3D" id="3.40.50.1000">
    <property type="entry name" value="HAD superfamily/HAD-like"/>
    <property type="match status" value="1"/>
</dbReference>
<dbReference type="GO" id="GO:0005524">
    <property type="term" value="F:ATP binding"/>
    <property type="evidence" value="ECO:0007669"/>
    <property type="project" value="UniProtKB-KW"/>
</dbReference>
<evidence type="ECO:0000256" key="9">
    <source>
        <dbReference type="ARBA" id="ARBA00023136"/>
    </source>
</evidence>
<keyword evidence="17" id="KW-1185">Reference proteome</keyword>
<reference evidence="17" key="1">
    <citation type="submission" date="2018-07" db="EMBL/GenBank/DDBJ databases">
        <title>Streptacidiphilus bronchialis DSM 106435 chromosome.</title>
        <authorList>
            <person name="Batra D."/>
            <person name="Gulvik C.A."/>
        </authorList>
    </citation>
    <scope>NUCLEOTIDE SEQUENCE [LARGE SCALE GENOMIC DNA]</scope>
    <source>
        <strain evidence="17">DSM 106435</strain>
    </source>
</reference>
<evidence type="ECO:0000259" key="14">
    <source>
        <dbReference type="Pfam" id="PF00122"/>
    </source>
</evidence>
<dbReference type="Gene3D" id="2.70.150.10">
    <property type="entry name" value="Calcium-transporting ATPase, cytoplasmic transduction domain A"/>
    <property type="match status" value="1"/>
</dbReference>
<dbReference type="EMBL" id="CP031264">
    <property type="protein sequence ID" value="AXI76746.1"/>
    <property type="molecule type" value="Genomic_DNA"/>
</dbReference>
<feature type="domain" description="Cation-transporting P-type ATPase C-terminal" evidence="15">
    <location>
        <begin position="1430"/>
        <end position="1587"/>
    </location>
</feature>
<feature type="transmembrane region" description="Helical" evidence="12">
    <location>
        <begin position="1573"/>
        <end position="1596"/>
    </location>
</feature>
<dbReference type="InterPro" id="IPR023298">
    <property type="entry name" value="ATPase_P-typ_TM_dom_sf"/>
</dbReference>
<dbReference type="OrthoDB" id="9814270at2"/>
<dbReference type="GO" id="GO:0005388">
    <property type="term" value="F:P-type calcium transporter activity"/>
    <property type="evidence" value="ECO:0007669"/>
    <property type="project" value="TreeGrafter"/>
</dbReference>
<keyword evidence="2 12" id="KW-0812">Transmembrane</keyword>
<dbReference type="SUPFAM" id="SSF81665">
    <property type="entry name" value="Calcium ATPase, transmembrane domain M"/>
    <property type="match status" value="1"/>
</dbReference>
<proteinExistence type="predicted"/>
<dbReference type="SFLD" id="SFLDF00027">
    <property type="entry name" value="p-type_atpase"/>
    <property type="match status" value="1"/>
</dbReference>
<dbReference type="InterPro" id="IPR023214">
    <property type="entry name" value="HAD_sf"/>
</dbReference>
<dbReference type="PRINTS" id="PR00120">
    <property type="entry name" value="HATPASE"/>
</dbReference>
<dbReference type="GO" id="GO:0016887">
    <property type="term" value="F:ATP hydrolysis activity"/>
    <property type="evidence" value="ECO:0007669"/>
    <property type="project" value="InterPro"/>
</dbReference>
<dbReference type="InterPro" id="IPR006121">
    <property type="entry name" value="HMA_dom"/>
</dbReference>
<keyword evidence="7" id="KW-1278">Translocase</keyword>
<dbReference type="PRINTS" id="PR00119">
    <property type="entry name" value="CATATPASE"/>
</dbReference>
<dbReference type="Pfam" id="PF13246">
    <property type="entry name" value="Cation_ATPase"/>
    <property type="match status" value="1"/>
</dbReference>
<dbReference type="InterPro" id="IPR059000">
    <property type="entry name" value="ATPase_P-type_domA"/>
</dbReference>
<dbReference type="GO" id="GO:0005886">
    <property type="term" value="C:plasma membrane"/>
    <property type="evidence" value="ECO:0007669"/>
    <property type="project" value="UniProtKB-SubCell"/>
</dbReference>
<dbReference type="SUPFAM" id="SSF56784">
    <property type="entry name" value="HAD-like"/>
    <property type="match status" value="1"/>
</dbReference>
<keyword evidence="6" id="KW-0460">Magnesium</keyword>
<keyword evidence="9 12" id="KW-0472">Membrane</keyword>
<dbReference type="InterPro" id="IPR018303">
    <property type="entry name" value="ATPase_P-typ_P_site"/>
</dbReference>
<evidence type="ECO:0000256" key="5">
    <source>
        <dbReference type="ARBA" id="ARBA00022840"/>
    </source>
</evidence>
<feature type="compositionally biased region" description="Gly residues" evidence="11">
    <location>
        <begin position="726"/>
        <end position="743"/>
    </location>
</feature>
<evidence type="ECO:0000256" key="2">
    <source>
        <dbReference type="ARBA" id="ARBA00022692"/>
    </source>
</evidence>
<dbReference type="InterPro" id="IPR001757">
    <property type="entry name" value="P_typ_ATPase"/>
</dbReference>
<dbReference type="SFLD" id="SFLDG00002">
    <property type="entry name" value="C1.7:_P-type_atpase_like"/>
    <property type="match status" value="1"/>
</dbReference>
<sequence length="1599" mass="161096">MARLPALLAAVAVAPARPALTGLRAAAGGAADAIALVRSGTAAAASLTRTAAAGAVDVATRPLPALLRLPETEAVGRALRALVEGDSRRRIWSAGGRAHIQIRGLAAGGPRLHRLASAVTTALQGIKGVHLAEVNAVTGHVLVAFAEDQVDVAELVEAVRSAEEAFQHRGGAGAAGTAEAGGVEGAGEIHRPLPPDDEAATAAASVALVLDCAGLVGASLARLTRIAPAPRVVRAAVALADSLPAVRQDLGARVGRHRAEVLLAAVNAALHGISDGVAPLAVDAAHRCLQLYEVRARGAAWSAAEPRLCAGGVPTPHRLPELPPRSVPFPQGPVERASDRTALAEILGAGAAVLVSHHTDGAADAMLATVPRAARLGRESFAAVLGHDLAVHGTVVLDPLALRRLDRIDAVVMDARVLCGETVRLLSAEAVQDGLDDAEVWQAAARVLHGRTASELDGPGPWRRGRYRLQRGGGDGGSGGGGGGGGAAGPQGLVAELYGPQGLCGRVRVGVVAAPLAEAVIDAAQQNAAQVAVTAHASIHELLGQAEEAPGGDEGLTEAVRGLQTDGRAVLLVARGCPQALLAADVGVSVCPEGGGTDWTADIVCGAGGAEGSALEQAWRVLTALAAAREQSAAAAHASVAASALGGLLSASRPPEHGRGPLIGWRTAPPVHLAALGAMVTGALRARGVARRSAPPPVVRDAWHALPGDEVYRRMRELRVGEGELTAGGGGEGGVGGEGGEGGVGGGRWWGGRRWRGGVAAAARVPGVRGAADLYRATRDELHDPLTPVLTLGAAASAVVGSGVDAVLVGGVMLGNAVISGAQRMRAERALHALLLRQRTHARLVEPPPEGTAPKVHDPAGVASRTVPAERLRPGDLIAVHPEDVVPADVRLLTATSLEVDEASLTGEPLPVGKTPEAVPNSGPAERTCMLYEGTVVLAGSGVGVVVATGPATEAGRAARAAGRVRSTAGLQARLAELTSIALPATGVGGLAVTGLGLLRGLKLPKALASGVAVAVAAVPEGLPLVATVAQLAAARRLSGLGVLVRSTRALEALGRVDTVCFDKTGTLTEGRLSLVRTAALHGPVPIGGGTGRQILRTAARACPPFQDGTRGLAHATDRAVAEAALDHEVAPDWTLLGELPFETGRGFSAAIGSLGDGRLAIAVKGAPETVLERCVEVLDRGGRAVPLTEVRRQRARERVRALAGRGLRVLAVARVEGAGVEGAGVGVEGEELVERVRGACLLGFVGIADTPRPAAPASVAGLVRAGVRPVMVTGDHPVTAAAVAADIGIPFADRVLTGAELEELPPQRRAEAVCAAGVFARVSPTQKVRIVRELQRAGRVVAMTGDGTNDAAAIRRADVGIAVAGRGSGSARSAADLVLTAPDPRLILDALAEGRSLWASVRDAVAILVGGNAGEIAFTLVGTAVSGRAPLSTRQLLVVNMLTDMLPALAVALTPRGAGEEDGEEDGGGPVQGFTGPEVGRVLAVRGSATAAAALVAWQVGRVSRVLPRGGRRASTMGLAALVGAQLGQTLIGRWRSPLVLATCAVSAAALVAAVEVPGVNRFFGNTALGPLGWGVVVGCAVVATVGAALGGRVLRRG</sequence>
<name>A0A345SSP1_9ACTN</name>
<dbReference type="InterPro" id="IPR008250">
    <property type="entry name" value="ATPase_P-typ_transduc_dom_A_sf"/>
</dbReference>
<dbReference type="SFLD" id="SFLDS00003">
    <property type="entry name" value="Haloacid_Dehalogenase"/>
    <property type="match status" value="1"/>
</dbReference>
<dbReference type="GO" id="GO:0046872">
    <property type="term" value="F:metal ion binding"/>
    <property type="evidence" value="ECO:0007669"/>
    <property type="project" value="UniProtKB-KW"/>
</dbReference>
<dbReference type="Pfam" id="PF00689">
    <property type="entry name" value="Cation_ATPase_C"/>
    <property type="match status" value="1"/>
</dbReference>
<evidence type="ECO:0000313" key="16">
    <source>
        <dbReference type="EMBL" id="AXI76746.1"/>
    </source>
</evidence>
<evidence type="ECO:0000256" key="13">
    <source>
        <dbReference type="SAM" id="SignalP"/>
    </source>
</evidence>
<gene>
    <name evidence="16" type="ORF">C7M71_004010</name>
</gene>
<dbReference type="Gene3D" id="1.20.1110.10">
    <property type="entry name" value="Calcium-transporting ATPase, transmembrane domain"/>
    <property type="match status" value="1"/>
</dbReference>
<keyword evidence="3" id="KW-0479">Metal-binding</keyword>
<keyword evidence="5" id="KW-0067">ATP-binding</keyword>
<dbReference type="Gene3D" id="3.40.1110.10">
    <property type="entry name" value="Calcium-transporting ATPase, cytoplasmic domain N"/>
    <property type="match status" value="1"/>
</dbReference>
<feature type="domain" description="P-type ATPase A" evidence="14">
    <location>
        <begin position="861"/>
        <end position="961"/>
    </location>
</feature>
<protein>
    <submittedName>
        <fullName evidence="16">HAD family hydrolase</fullName>
    </submittedName>
</protein>
<dbReference type="RefSeq" id="WP_114914172.1">
    <property type="nucleotide sequence ID" value="NZ_CP031264.1"/>
</dbReference>
<dbReference type="PANTHER" id="PTHR24093">
    <property type="entry name" value="CATION TRANSPORTING ATPASE"/>
    <property type="match status" value="1"/>
</dbReference>
<dbReference type="InterPro" id="IPR023299">
    <property type="entry name" value="ATPase_P-typ_cyto_dom_N"/>
</dbReference>
<dbReference type="InterPro" id="IPR036163">
    <property type="entry name" value="HMA_dom_sf"/>
</dbReference>
<evidence type="ECO:0000256" key="3">
    <source>
        <dbReference type="ARBA" id="ARBA00022723"/>
    </source>
</evidence>
<evidence type="ECO:0000256" key="12">
    <source>
        <dbReference type="SAM" id="Phobius"/>
    </source>
</evidence>
<feature type="region of interest" description="Disordered" evidence="11">
    <location>
        <begin position="724"/>
        <end position="743"/>
    </location>
</feature>
<dbReference type="Pfam" id="PF00122">
    <property type="entry name" value="E1-E2_ATPase"/>
    <property type="match status" value="1"/>
</dbReference>
<dbReference type="PROSITE" id="PS00154">
    <property type="entry name" value="ATPASE_E1_E2"/>
    <property type="match status" value="1"/>
</dbReference>
<dbReference type="Proteomes" id="UP000249340">
    <property type="component" value="Chromosome"/>
</dbReference>
<dbReference type="CDD" id="cd00371">
    <property type="entry name" value="HMA"/>
    <property type="match status" value="1"/>
</dbReference>
<keyword evidence="8 12" id="KW-1133">Transmembrane helix</keyword>
<feature type="chain" id="PRO_5038445532" evidence="13">
    <location>
        <begin position="22"/>
        <end position="1599"/>
    </location>
</feature>
<evidence type="ECO:0000256" key="10">
    <source>
        <dbReference type="ARBA" id="ARBA00049360"/>
    </source>
</evidence>
<organism evidence="16 17">
    <name type="scientific">Peterkaempfera bronchialis</name>
    <dbReference type="NCBI Taxonomy" id="2126346"/>
    <lineage>
        <taxon>Bacteria</taxon>
        <taxon>Bacillati</taxon>
        <taxon>Actinomycetota</taxon>
        <taxon>Actinomycetes</taxon>
        <taxon>Kitasatosporales</taxon>
        <taxon>Streptomycetaceae</taxon>
        <taxon>Peterkaempfera</taxon>
    </lineage>
</organism>
<dbReference type="KEGG" id="stri:C7M71_004010"/>
<evidence type="ECO:0000256" key="1">
    <source>
        <dbReference type="ARBA" id="ARBA00004651"/>
    </source>
</evidence>
<keyword evidence="13" id="KW-0732">Signal</keyword>
<dbReference type="SUPFAM" id="SSF55008">
    <property type="entry name" value="HMA, heavy metal-associated domain"/>
    <property type="match status" value="1"/>
</dbReference>
<evidence type="ECO:0000256" key="6">
    <source>
        <dbReference type="ARBA" id="ARBA00022842"/>
    </source>
</evidence>
<dbReference type="InterPro" id="IPR044492">
    <property type="entry name" value="P_typ_ATPase_HD_dom"/>
</dbReference>
<dbReference type="Gene3D" id="3.30.70.100">
    <property type="match status" value="1"/>
</dbReference>
<accession>A0A345SSP1</accession>
<evidence type="ECO:0000256" key="7">
    <source>
        <dbReference type="ARBA" id="ARBA00022967"/>
    </source>
</evidence>
<evidence type="ECO:0000259" key="15">
    <source>
        <dbReference type="Pfam" id="PF00689"/>
    </source>
</evidence>
<keyword evidence="16" id="KW-0378">Hydrolase</keyword>
<dbReference type="PANTHER" id="PTHR24093:SF513">
    <property type="entry name" value="CATION-TRANSPORTING ATPASE I-RELATED"/>
    <property type="match status" value="1"/>
</dbReference>